<reference evidence="1" key="1">
    <citation type="submission" date="2021-05" db="EMBL/GenBank/DDBJ databases">
        <authorList>
            <person name="Scholz U."/>
            <person name="Mascher M."/>
            <person name="Fiebig A."/>
        </authorList>
    </citation>
    <scope>NUCLEOTIDE SEQUENCE [LARGE SCALE GENOMIC DNA]</scope>
</reference>
<dbReference type="Proteomes" id="UP001732700">
    <property type="component" value="Chromosome 5C"/>
</dbReference>
<keyword evidence="2" id="KW-1185">Reference proteome</keyword>
<reference evidence="1" key="2">
    <citation type="submission" date="2025-09" db="UniProtKB">
        <authorList>
            <consortium name="EnsemblPlants"/>
        </authorList>
    </citation>
    <scope>IDENTIFICATION</scope>
</reference>
<accession>A0ACD5Y958</accession>
<name>A0ACD5Y958_AVESA</name>
<proteinExistence type="predicted"/>
<sequence>MADDDDSSAVVEPTSLEWRGRSEGETVKGQRPRICLHRVIAGPSDSPRKSRKLEKYVVLAKLYTPIKTPLLFLLLLSPPPPLSLALFNPLQLLSSAARLRLSVLRFLEPRLLAASRSGSPLHSPPFRRKGGTLMTRLVVLASLIAVIGLVQGEAQCKGYGGRPRPHSVTITEFGAIGDGVTVNTVPFQNAIFYLRSFADKGGAQLYVPKGRWLTGSFNLTSHLTLFLEKDAVIVGTKNVTQWPIVEPLPSYGQGIDLPGPRHRSLINGHNITDVVITGNNGVIDGQGLTWWNWFRSNKLNYSRPHLVEFEDSEEIVVSNLTFLNSPAWGIHPVYCSNVMVHNITIQTSLDAPLTDGIVPDSCSNVCIEDSIISVGHDAISLKSGWDNYGITFGRPTSEIHISRVDLQASLGAAIAFGSEMSGGISDIHVDHLHIHGSSKGISFKTAPGRGGYIRDTTISDVQMEDVNVAIEFNGDWSSHPDEHFDPSALPVISGITLRNMVGTNISVAGVLSGISGDPFTNICLSNISFTMADSAHSASWSCSDISGYSELVFPEPCSNLHSQSSNSSMCSSVLSYHALAAA</sequence>
<evidence type="ECO:0000313" key="1">
    <source>
        <dbReference type="EnsemblPlants" id="AVESA.00010b.r2.5CG0917460.1.CDS"/>
    </source>
</evidence>
<evidence type="ECO:0000313" key="2">
    <source>
        <dbReference type="Proteomes" id="UP001732700"/>
    </source>
</evidence>
<dbReference type="EnsemblPlants" id="AVESA.00010b.r2.5CG0917460.1">
    <property type="protein sequence ID" value="AVESA.00010b.r2.5CG0917460.1.CDS"/>
    <property type="gene ID" value="AVESA.00010b.r2.5CG0917460"/>
</dbReference>
<organism evidence="1 2">
    <name type="scientific">Avena sativa</name>
    <name type="common">Oat</name>
    <dbReference type="NCBI Taxonomy" id="4498"/>
    <lineage>
        <taxon>Eukaryota</taxon>
        <taxon>Viridiplantae</taxon>
        <taxon>Streptophyta</taxon>
        <taxon>Embryophyta</taxon>
        <taxon>Tracheophyta</taxon>
        <taxon>Spermatophyta</taxon>
        <taxon>Magnoliopsida</taxon>
        <taxon>Liliopsida</taxon>
        <taxon>Poales</taxon>
        <taxon>Poaceae</taxon>
        <taxon>BOP clade</taxon>
        <taxon>Pooideae</taxon>
        <taxon>Poodae</taxon>
        <taxon>Poeae</taxon>
        <taxon>Poeae Chloroplast Group 1 (Aveneae type)</taxon>
        <taxon>Aveninae</taxon>
        <taxon>Avena</taxon>
    </lineage>
</organism>
<protein>
    <submittedName>
        <fullName evidence="1">Uncharacterized protein</fullName>
    </submittedName>
</protein>